<organism evidence="2 3">
    <name type="scientific">Krasilnikovia cinnamomea</name>
    <dbReference type="NCBI Taxonomy" id="349313"/>
    <lineage>
        <taxon>Bacteria</taxon>
        <taxon>Bacillati</taxon>
        <taxon>Actinomycetota</taxon>
        <taxon>Actinomycetes</taxon>
        <taxon>Micromonosporales</taxon>
        <taxon>Micromonosporaceae</taxon>
        <taxon>Krasilnikovia</taxon>
    </lineage>
</organism>
<dbReference type="Gene3D" id="2.160.20.10">
    <property type="entry name" value="Single-stranded right-handed beta-helix, Pectin lyase-like"/>
    <property type="match status" value="1"/>
</dbReference>
<protein>
    <recommendedName>
        <fullName evidence="4">Parallel beta helix pectate lyase-like protein</fullName>
    </recommendedName>
</protein>
<dbReference type="Proteomes" id="UP000292564">
    <property type="component" value="Unassembled WGS sequence"/>
</dbReference>
<comment type="caution">
    <text evidence="2">The sequence shown here is derived from an EMBL/GenBank/DDBJ whole genome shotgun (WGS) entry which is preliminary data.</text>
</comment>
<evidence type="ECO:0000256" key="1">
    <source>
        <dbReference type="SAM" id="SignalP"/>
    </source>
</evidence>
<sequence length="792" mass="81155">MRLFRPARASRAAAVLAATAALPTALTAMAAPAVAAGADVPAYSLASTVSPAPLRAEECTADATCVLAPAPRGGVLDDYAALKQAVDTAATRVRAAVVAADGTVVNPATTATVLLAPGTYRLTSGLKLPPNVNLRGSGIATTTLVMDPTVNWKNFSYGFLVRHNDKKEAGSTNLVSDLTVNGNCRTGAGAPEPADLPGRPGQACDFKAPLGASDNTGGGISAGDRWTVRQVRFTNFEYFKLWVNGTTGVRVVDNRFDNWGGAESDGEDNIGGGGRNDDTVIERNQFDATIRGNSFDFTNAIRTTVRDNIVHTTPAVAAARKENEYGNMYFEGVVSPTATGNILEGAHITLTSNANYAHSGSNKDITNPRDAVITGNRISDSATVGVLVKYDDYNDADNTPGTIGGWNDSSTDPADHVVRVGGNNVIRDNVIERPALSGVLVFGLARDKDAADTIVGNRIVNAGFGGATTYNTGGGWYDTAGIGLGVGRGDSVYGNTIVDDQDVHTTWYGLQLGPRKTNTANAPTNTVLTGPDGTGNTTEGIIAAPVRFGALAPEAPANATVGPNGLTWDESYATSNPIAGYRVYRDGALVADLPVGSATVPGNLLDADAASLENPAAGLAGWTAGSASKVARTDVAGAVGGAALALTATGNGQISAYSRKLAATAGTTYTSVASFQAGSGSAGRKVRAGLAFIDGAGKISRLGTQNMPTVDPATGWLTSSYSAAAPAGTVWVQSFLMVENAATGETHLLDRLGLVTGTATEQWTDPAGTTGRYQVVAYRADGGENSAAVTIG</sequence>
<name>A0A4Q7ZIQ3_9ACTN</name>
<keyword evidence="3" id="KW-1185">Reference proteome</keyword>
<evidence type="ECO:0008006" key="4">
    <source>
        <dbReference type="Google" id="ProtNLM"/>
    </source>
</evidence>
<dbReference type="SUPFAM" id="SSF51126">
    <property type="entry name" value="Pectin lyase-like"/>
    <property type="match status" value="1"/>
</dbReference>
<dbReference type="Gene3D" id="2.60.120.260">
    <property type="entry name" value="Galactose-binding domain-like"/>
    <property type="match status" value="1"/>
</dbReference>
<dbReference type="EMBL" id="SHKY01000001">
    <property type="protein sequence ID" value="RZU50740.1"/>
    <property type="molecule type" value="Genomic_DNA"/>
</dbReference>
<dbReference type="RefSeq" id="WP_130509619.1">
    <property type="nucleotide sequence ID" value="NZ_SHKY01000001.1"/>
</dbReference>
<dbReference type="InterPro" id="IPR012334">
    <property type="entry name" value="Pectin_lyas_fold"/>
</dbReference>
<gene>
    <name evidence="2" type="ORF">EV385_2522</name>
</gene>
<feature type="chain" id="PRO_5020863310" description="Parallel beta helix pectate lyase-like protein" evidence="1">
    <location>
        <begin position="31"/>
        <end position="792"/>
    </location>
</feature>
<evidence type="ECO:0000313" key="3">
    <source>
        <dbReference type="Proteomes" id="UP000292564"/>
    </source>
</evidence>
<feature type="signal peptide" evidence="1">
    <location>
        <begin position="1"/>
        <end position="30"/>
    </location>
</feature>
<dbReference type="InterPro" id="IPR006626">
    <property type="entry name" value="PbH1"/>
</dbReference>
<keyword evidence="1" id="KW-0732">Signal</keyword>
<dbReference type="OrthoDB" id="3274510at2"/>
<dbReference type="InterPro" id="IPR011050">
    <property type="entry name" value="Pectin_lyase_fold/virulence"/>
</dbReference>
<dbReference type="AlphaFoldDB" id="A0A4Q7ZIQ3"/>
<evidence type="ECO:0000313" key="2">
    <source>
        <dbReference type="EMBL" id="RZU50740.1"/>
    </source>
</evidence>
<dbReference type="SMART" id="SM00710">
    <property type="entry name" value="PbH1"/>
    <property type="match status" value="5"/>
</dbReference>
<proteinExistence type="predicted"/>
<accession>A0A4Q7ZIQ3</accession>
<reference evidence="2 3" key="1">
    <citation type="submission" date="2019-02" db="EMBL/GenBank/DDBJ databases">
        <title>Sequencing the genomes of 1000 actinobacteria strains.</title>
        <authorList>
            <person name="Klenk H.-P."/>
        </authorList>
    </citation>
    <scope>NUCLEOTIDE SEQUENCE [LARGE SCALE GENOMIC DNA]</scope>
    <source>
        <strain evidence="2 3">DSM 45162</strain>
    </source>
</reference>